<evidence type="ECO:0000313" key="7">
    <source>
        <dbReference type="Proteomes" id="UP000450676"/>
    </source>
</evidence>
<protein>
    <submittedName>
        <fullName evidence="6">Response regulator</fullName>
    </submittedName>
</protein>
<evidence type="ECO:0000256" key="1">
    <source>
        <dbReference type="ARBA" id="ARBA00022553"/>
    </source>
</evidence>
<keyword evidence="2" id="KW-0238">DNA-binding</keyword>
<dbReference type="GO" id="GO:0000160">
    <property type="term" value="P:phosphorelay signal transduction system"/>
    <property type="evidence" value="ECO:0007669"/>
    <property type="project" value="InterPro"/>
</dbReference>
<dbReference type="Proteomes" id="UP000450676">
    <property type="component" value="Unassembled WGS sequence"/>
</dbReference>
<dbReference type="InterPro" id="IPR011006">
    <property type="entry name" value="CheY-like_superfamily"/>
</dbReference>
<dbReference type="PROSITE" id="PS50110">
    <property type="entry name" value="RESPONSE_REGULATORY"/>
    <property type="match status" value="1"/>
</dbReference>
<dbReference type="SMART" id="SM00421">
    <property type="entry name" value="HTH_LUXR"/>
    <property type="match status" value="1"/>
</dbReference>
<dbReference type="Pfam" id="PF00196">
    <property type="entry name" value="GerE"/>
    <property type="match status" value="1"/>
</dbReference>
<dbReference type="InterPro" id="IPR000792">
    <property type="entry name" value="Tscrpt_reg_LuxR_C"/>
</dbReference>
<dbReference type="Gene3D" id="3.40.50.2300">
    <property type="match status" value="1"/>
</dbReference>
<dbReference type="InterPro" id="IPR016032">
    <property type="entry name" value="Sig_transdc_resp-reg_C-effctor"/>
</dbReference>
<evidence type="ECO:0000259" key="4">
    <source>
        <dbReference type="PROSITE" id="PS50043"/>
    </source>
</evidence>
<dbReference type="InterPro" id="IPR058245">
    <property type="entry name" value="NreC/VraR/RcsB-like_REC"/>
</dbReference>
<feature type="domain" description="Response regulatory" evidence="5">
    <location>
        <begin position="36"/>
        <end position="152"/>
    </location>
</feature>
<dbReference type="PANTHER" id="PTHR43214">
    <property type="entry name" value="TWO-COMPONENT RESPONSE REGULATOR"/>
    <property type="match status" value="1"/>
</dbReference>
<dbReference type="PROSITE" id="PS50043">
    <property type="entry name" value="HTH_LUXR_2"/>
    <property type="match status" value="1"/>
</dbReference>
<dbReference type="GO" id="GO:0006355">
    <property type="term" value="P:regulation of DNA-templated transcription"/>
    <property type="evidence" value="ECO:0007669"/>
    <property type="project" value="InterPro"/>
</dbReference>
<feature type="modified residue" description="4-aspartylphosphate" evidence="3">
    <location>
        <position position="87"/>
    </location>
</feature>
<dbReference type="InterPro" id="IPR039420">
    <property type="entry name" value="WalR-like"/>
</dbReference>
<dbReference type="CDD" id="cd06170">
    <property type="entry name" value="LuxR_C_like"/>
    <property type="match status" value="1"/>
</dbReference>
<dbReference type="PANTHER" id="PTHR43214:SF43">
    <property type="entry name" value="TWO-COMPONENT RESPONSE REGULATOR"/>
    <property type="match status" value="1"/>
</dbReference>
<reference evidence="6 7" key="1">
    <citation type="submission" date="2019-12" db="EMBL/GenBank/DDBJ databases">
        <title>Novel species isolated from a subtropical stream in China.</title>
        <authorList>
            <person name="Lu H."/>
        </authorList>
    </citation>
    <scope>NUCLEOTIDE SEQUENCE [LARGE SCALE GENOMIC DNA]</scope>
    <source>
        <strain evidence="6 7">FT127W</strain>
    </source>
</reference>
<feature type="domain" description="HTH luxR-type" evidence="4">
    <location>
        <begin position="168"/>
        <end position="233"/>
    </location>
</feature>
<dbReference type="PRINTS" id="PR00038">
    <property type="entry name" value="HTHLUXR"/>
</dbReference>
<dbReference type="Pfam" id="PF00072">
    <property type="entry name" value="Response_reg"/>
    <property type="match status" value="1"/>
</dbReference>
<dbReference type="SUPFAM" id="SSF46894">
    <property type="entry name" value="C-terminal effector domain of the bipartite response regulators"/>
    <property type="match status" value="1"/>
</dbReference>
<dbReference type="GO" id="GO:0003677">
    <property type="term" value="F:DNA binding"/>
    <property type="evidence" value="ECO:0007669"/>
    <property type="project" value="UniProtKB-KW"/>
</dbReference>
<dbReference type="EMBL" id="WWCU01000002">
    <property type="protein sequence ID" value="MYN06214.1"/>
    <property type="molecule type" value="Genomic_DNA"/>
</dbReference>
<organism evidence="6 7">
    <name type="scientific">Pseudoduganella aquatica</name>
    <dbReference type="NCBI Taxonomy" id="2660641"/>
    <lineage>
        <taxon>Bacteria</taxon>
        <taxon>Pseudomonadati</taxon>
        <taxon>Pseudomonadota</taxon>
        <taxon>Betaproteobacteria</taxon>
        <taxon>Burkholderiales</taxon>
        <taxon>Oxalobacteraceae</taxon>
        <taxon>Telluria group</taxon>
        <taxon>Pseudoduganella</taxon>
    </lineage>
</organism>
<evidence type="ECO:0000259" key="5">
    <source>
        <dbReference type="PROSITE" id="PS50110"/>
    </source>
</evidence>
<comment type="caution">
    <text evidence="6">The sequence shown here is derived from an EMBL/GenBank/DDBJ whole genome shotgun (WGS) entry which is preliminary data.</text>
</comment>
<keyword evidence="1 3" id="KW-0597">Phosphoprotein</keyword>
<evidence type="ECO:0000313" key="6">
    <source>
        <dbReference type="EMBL" id="MYN06214.1"/>
    </source>
</evidence>
<evidence type="ECO:0000256" key="3">
    <source>
        <dbReference type="PROSITE-ProRule" id="PRU00169"/>
    </source>
</evidence>
<dbReference type="SMART" id="SM00448">
    <property type="entry name" value="REC"/>
    <property type="match status" value="1"/>
</dbReference>
<dbReference type="SUPFAM" id="SSF52172">
    <property type="entry name" value="CheY-like"/>
    <property type="match status" value="1"/>
</dbReference>
<dbReference type="AlphaFoldDB" id="A0A7X4H8I9"/>
<keyword evidence="7" id="KW-1185">Reference proteome</keyword>
<sequence>MPYPRLGYTERKNTVVSCKILLLANQSPVNSPQSIRVLVADDHPLLREGLAAVLEHCADIELVAEAENGAQAVELYRQHRPDVTLMDLQMPVMSGLDAIAAIRAGDPQARIIVLTTYKGDVQVLRALKAGAAGYLLKSMLRADLLDTIRKVHAGQQHIPPEIAAEMAAYFAADALTAREISVLRLVALGNSNRRVAAELGIAEETVKAHMSGLLAKLGANDRTHAVTIAIRRGIIDL</sequence>
<name>A0A7X4H8I9_9BURK</name>
<gene>
    <name evidence="6" type="ORF">GTP77_02560</name>
</gene>
<dbReference type="CDD" id="cd17535">
    <property type="entry name" value="REC_NarL-like"/>
    <property type="match status" value="1"/>
</dbReference>
<accession>A0A7X4H8I9</accession>
<dbReference type="InterPro" id="IPR001789">
    <property type="entry name" value="Sig_transdc_resp-reg_receiver"/>
</dbReference>
<evidence type="ECO:0000256" key="2">
    <source>
        <dbReference type="ARBA" id="ARBA00023125"/>
    </source>
</evidence>
<proteinExistence type="predicted"/>